<dbReference type="EMBL" id="JADBEO010000023">
    <property type="protein sequence ID" value="MDR4307312.1"/>
    <property type="molecule type" value="Genomic_DNA"/>
</dbReference>
<accession>A0ABU1DGU4</accession>
<dbReference type="GO" id="GO:0008168">
    <property type="term" value="F:methyltransferase activity"/>
    <property type="evidence" value="ECO:0007669"/>
    <property type="project" value="UniProtKB-KW"/>
</dbReference>
<evidence type="ECO:0000259" key="2">
    <source>
        <dbReference type="Pfam" id="PF13847"/>
    </source>
</evidence>
<dbReference type="Gene3D" id="3.40.50.150">
    <property type="entry name" value="Vaccinia Virus protein VP39"/>
    <property type="match status" value="1"/>
</dbReference>
<comment type="caution">
    <text evidence="3">The sequence shown here is derived from an EMBL/GenBank/DDBJ whole genome shotgun (WGS) entry which is preliminary data.</text>
</comment>
<dbReference type="Proteomes" id="UP001181622">
    <property type="component" value="Unassembled WGS sequence"/>
</dbReference>
<keyword evidence="3" id="KW-0489">Methyltransferase</keyword>
<dbReference type="InterPro" id="IPR029063">
    <property type="entry name" value="SAM-dependent_MTases_sf"/>
</dbReference>
<keyword evidence="4" id="KW-1185">Reference proteome</keyword>
<name>A0ABU1DGU4_9HYPH</name>
<organism evidence="3 4">
    <name type="scientific">Chelatococcus sambhunathii</name>
    <dbReference type="NCBI Taxonomy" id="363953"/>
    <lineage>
        <taxon>Bacteria</taxon>
        <taxon>Pseudomonadati</taxon>
        <taxon>Pseudomonadota</taxon>
        <taxon>Alphaproteobacteria</taxon>
        <taxon>Hyphomicrobiales</taxon>
        <taxon>Chelatococcaceae</taxon>
        <taxon>Chelatococcus</taxon>
    </lineage>
</organism>
<protein>
    <submittedName>
        <fullName evidence="3">Class I SAM-dependent methyltransferase</fullName>
    </submittedName>
</protein>
<keyword evidence="1" id="KW-0808">Transferase</keyword>
<dbReference type="Pfam" id="PF13847">
    <property type="entry name" value="Methyltransf_31"/>
    <property type="match status" value="1"/>
</dbReference>
<dbReference type="InterPro" id="IPR025714">
    <property type="entry name" value="Methyltranfer_dom"/>
</dbReference>
<evidence type="ECO:0000313" key="3">
    <source>
        <dbReference type="EMBL" id="MDR4307312.1"/>
    </source>
</evidence>
<dbReference type="PANTHER" id="PTHR43861">
    <property type="entry name" value="TRANS-ACONITATE 2-METHYLTRANSFERASE-RELATED"/>
    <property type="match status" value="1"/>
</dbReference>
<evidence type="ECO:0000313" key="4">
    <source>
        <dbReference type="Proteomes" id="UP001181622"/>
    </source>
</evidence>
<feature type="domain" description="Methyltransferase" evidence="2">
    <location>
        <begin position="7"/>
        <end position="115"/>
    </location>
</feature>
<gene>
    <name evidence="3" type="ORF">IHQ68_11860</name>
</gene>
<reference evidence="3" key="1">
    <citation type="submission" date="2020-10" db="EMBL/GenBank/DDBJ databases">
        <authorList>
            <person name="Abbas A."/>
            <person name="Razzaq R."/>
            <person name="Waqas M."/>
            <person name="Abbas N."/>
            <person name="Nielsen T.K."/>
            <person name="Hansen L.H."/>
            <person name="Hussain S."/>
            <person name="Shahid M."/>
        </authorList>
    </citation>
    <scope>NUCLEOTIDE SEQUENCE</scope>
    <source>
        <strain evidence="3">S14</strain>
    </source>
</reference>
<dbReference type="SUPFAM" id="SSF53335">
    <property type="entry name" value="S-adenosyl-L-methionine-dependent methyltransferases"/>
    <property type="match status" value="1"/>
</dbReference>
<evidence type="ECO:0000256" key="1">
    <source>
        <dbReference type="ARBA" id="ARBA00022679"/>
    </source>
</evidence>
<sequence length="237" mass="24370">MAAAGISTGMRVLDVGCGAGDVAMLAGRLVGPTGSVLAIDRSDDALAVAGRRAAAKGFSHIEFAKRDIADLAGGEKFDAVTGRFLLLHFKDPTPILRGVASLVKPGGTVVFAEMDIGSTSATPPFPLLEKCVGWIVSLYARSGLEPDMGSKLYGAFRAAGLAASLKATCRIETGLDGGGLAYLVGTLQTMKPALIALGVATPEELDIPSLTQRLAADMTAGGHCVIYPRLIGAWART</sequence>
<dbReference type="GO" id="GO:0032259">
    <property type="term" value="P:methylation"/>
    <property type="evidence" value="ECO:0007669"/>
    <property type="project" value="UniProtKB-KW"/>
</dbReference>
<proteinExistence type="predicted"/>
<dbReference type="CDD" id="cd02440">
    <property type="entry name" value="AdoMet_MTases"/>
    <property type="match status" value="1"/>
</dbReference>
<dbReference type="PANTHER" id="PTHR43861:SF3">
    <property type="entry name" value="PUTATIVE (AFU_ORTHOLOGUE AFUA_2G14390)-RELATED"/>
    <property type="match status" value="1"/>
</dbReference>